<dbReference type="GO" id="GO:0051026">
    <property type="term" value="P:chiasma assembly"/>
    <property type="evidence" value="ECO:0007669"/>
    <property type="project" value="TreeGrafter"/>
</dbReference>
<evidence type="ECO:0000256" key="8">
    <source>
        <dbReference type="ARBA" id="ARBA00023242"/>
    </source>
</evidence>
<dbReference type="Pfam" id="PF00488">
    <property type="entry name" value="MutS_V"/>
    <property type="match status" value="1"/>
</dbReference>
<dbReference type="SUPFAM" id="SSF52540">
    <property type="entry name" value="P-loop containing nucleoside triphosphate hydrolases"/>
    <property type="match status" value="1"/>
</dbReference>
<accession>A0A507DXQ9</accession>
<evidence type="ECO:0000256" key="12">
    <source>
        <dbReference type="SAM" id="MobiDB-lite"/>
    </source>
</evidence>
<name>A0A507DXQ9_9FUNG</name>
<dbReference type="SMART" id="SM00533">
    <property type="entry name" value="MUTSd"/>
    <property type="match status" value="1"/>
</dbReference>
<dbReference type="Pfam" id="PF05192">
    <property type="entry name" value="MutS_III"/>
    <property type="match status" value="1"/>
</dbReference>
<evidence type="ECO:0000256" key="6">
    <source>
        <dbReference type="ARBA" id="ARBA00022840"/>
    </source>
</evidence>
<dbReference type="GO" id="GO:0030983">
    <property type="term" value="F:mismatched DNA binding"/>
    <property type="evidence" value="ECO:0007669"/>
    <property type="project" value="InterPro"/>
</dbReference>
<dbReference type="SMART" id="SM00534">
    <property type="entry name" value="MUTSac"/>
    <property type="match status" value="1"/>
</dbReference>
<dbReference type="InterPro" id="IPR000432">
    <property type="entry name" value="DNA_mismatch_repair_MutS_C"/>
</dbReference>
<dbReference type="PIRSF" id="PIRSF037677">
    <property type="entry name" value="DNA_mis_repair_Msh6"/>
    <property type="match status" value="1"/>
</dbReference>
<evidence type="ECO:0000313" key="14">
    <source>
        <dbReference type="EMBL" id="TPX55748.1"/>
    </source>
</evidence>
<dbReference type="PROSITE" id="PS00486">
    <property type="entry name" value="DNA_MISMATCH_REPAIR_2"/>
    <property type="match status" value="1"/>
</dbReference>
<dbReference type="PANTHER" id="PTHR11361:SF20">
    <property type="entry name" value="MUTS PROTEIN HOMOLOG 5"/>
    <property type="match status" value="1"/>
</dbReference>
<dbReference type="GO" id="GO:0006298">
    <property type="term" value="P:mismatch repair"/>
    <property type="evidence" value="ECO:0007669"/>
    <property type="project" value="InterPro"/>
</dbReference>
<proteinExistence type="inferred from homology"/>
<evidence type="ECO:0000256" key="3">
    <source>
        <dbReference type="ARBA" id="ARBA00006271"/>
    </source>
</evidence>
<reference evidence="14 15" key="1">
    <citation type="journal article" date="2019" name="Sci. Rep.">
        <title>Comparative genomics of chytrid fungi reveal insights into the obligate biotrophic and pathogenic lifestyle of Synchytrium endobioticum.</title>
        <authorList>
            <person name="van de Vossenberg B.T.L.H."/>
            <person name="Warris S."/>
            <person name="Nguyen H.D.T."/>
            <person name="van Gent-Pelzer M.P.E."/>
            <person name="Joly D.L."/>
            <person name="van de Geest H.C."/>
            <person name="Bonants P.J.M."/>
            <person name="Smith D.S."/>
            <person name="Levesque C.A."/>
            <person name="van der Lee T.A.J."/>
        </authorList>
    </citation>
    <scope>NUCLEOTIDE SEQUENCE [LARGE SCALE GENOMIC DNA]</scope>
    <source>
        <strain evidence="14 15">CBS 809.83</strain>
    </source>
</reference>
<evidence type="ECO:0000259" key="13">
    <source>
        <dbReference type="PROSITE" id="PS00486"/>
    </source>
</evidence>
<evidence type="ECO:0000256" key="10">
    <source>
        <dbReference type="ARBA" id="ARBA00073549"/>
    </source>
</evidence>
<dbReference type="InterPro" id="IPR027417">
    <property type="entry name" value="P-loop_NTPase"/>
</dbReference>
<keyword evidence="6" id="KW-0067">ATP-binding</keyword>
<evidence type="ECO:0000256" key="1">
    <source>
        <dbReference type="ARBA" id="ARBA00004123"/>
    </source>
</evidence>
<evidence type="ECO:0000256" key="4">
    <source>
        <dbReference type="ARBA" id="ARBA00022454"/>
    </source>
</evidence>
<dbReference type="AlphaFoldDB" id="A0A507DXQ9"/>
<dbReference type="PANTHER" id="PTHR11361">
    <property type="entry name" value="DNA MISMATCH REPAIR PROTEIN MUTS FAMILY MEMBER"/>
    <property type="match status" value="1"/>
</dbReference>
<sequence length="866" mass="97016">MPRGAQSGRRVHFDQGNSEPQTVGSIALTDESDNDVTPDKVVLAVTYKNGKVGAAYYNVSNSKLYLMQDMEDDHHFEIVKLRKDSIAQPLAIQAAGVPNRPSSTVKFQIAPSVIITSARSDDSLLEVISEHDELLPLFEVEVRPSTDFSYQTARNKLVSLHIEETYESYRPHRQPHMMSNLNAVPDKNEMLYYLESVVSLESREMVGCAGALLSYITKARLTGAIMERHVDTEISSVEQFNLNQYMHVNADAMWSLQVFQDAAHPNMHSKRSKEGLSLFGILNDTKTPLGRALLKQWFLRPCMDLATIEQRHAAVGFFLKPEIRFEVDQLRACLKHIKNVPRILAKMKSKISIMEWEVLLKFAYHALKIRATIRDLGTNNQVALLATVTETFAVNELKEVGTMINNMVDFDVSLSEARFVVKPHVDEELDEMKRTYHGLDDLLSEVAHEISGIIPREFVTSLNVIYFPQLGYLITVPLKEGMTEQEDFAIDGLFFQFCTSNTVYYKSDRMFELDENLGDIHSIIVDREIELMQKLQETILEYRSPLIKIAHVCAELDCILSFAKAARDYHYNCPQMTEENILHIVKGRHPIQELCTDVFVPNDTSIGDSEELPHIILLTGANFSGKSVYLKQIAIITLMAQIGSFVPAETAIIGITDKILTRIHTRESVSRKQSSFMIDLNQVSNALRCSTRRSLVLLDEFGKGTDLPDGIGLYCSVIEEFSNRGDDCPKVVTATHFHEIHTHDLLRTHPAVLLDCNMQIMENSSGDGLTFLYRVVPGRSLVSWGVHCAALAGLPARVLRRGQEASDKLAKGDPLLRTSTAADVARQTASTHVAAVFAALRLDDVDAPLDPLWKVVDLALAAFDAA</sequence>
<evidence type="ECO:0000256" key="9">
    <source>
        <dbReference type="ARBA" id="ARBA00023254"/>
    </source>
</evidence>
<keyword evidence="7" id="KW-0238">DNA-binding</keyword>
<dbReference type="Proteomes" id="UP000318582">
    <property type="component" value="Unassembled WGS sequence"/>
</dbReference>
<dbReference type="Gene3D" id="1.10.1420.10">
    <property type="match status" value="1"/>
</dbReference>
<feature type="region of interest" description="Disordered" evidence="12">
    <location>
        <begin position="1"/>
        <end position="31"/>
    </location>
</feature>
<evidence type="ECO:0000256" key="5">
    <source>
        <dbReference type="ARBA" id="ARBA00022741"/>
    </source>
</evidence>
<dbReference type="InterPro" id="IPR017261">
    <property type="entry name" value="DNA_mismatch_repair_MutS/MSH"/>
</dbReference>
<dbReference type="FunFam" id="3.40.50.300:FF:001067">
    <property type="entry name" value="DNA mismatch repair protein MSH5"/>
    <property type="match status" value="1"/>
</dbReference>
<evidence type="ECO:0000256" key="7">
    <source>
        <dbReference type="ARBA" id="ARBA00023125"/>
    </source>
</evidence>
<evidence type="ECO:0000256" key="11">
    <source>
        <dbReference type="ARBA" id="ARBA00077470"/>
    </source>
</evidence>
<dbReference type="Gene3D" id="3.40.50.300">
    <property type="entry name" value="P-loop containing nucleotide triphosphate hydrolases"/>
    <property type="match status" value="1"/>
</dbReference>
<gene>
    <name evidence="14" type="ORF">PhCBS80983_g05071</name>
</gene>
<dbReference type="GO" id="GO:0140664">
    <property type="term" value="F:ATP-dependent DNA damage sensor activity"/>
    <property type="evidence" value="ECO:0007669"/>
    <property type="project" value="InterPro"/>
</dbReference>
<dbReference type="GO" id="GO:0005694">
    <property type="term" value="C:chromosome"/>
    <property type="evidence" value="ECO:0007669"/>
    <property type="project" value="UniProtKB-SubCell"/>
</dbReference>
<organism evidence="14 15">
    <name type="scientific">Powellomyces hirtus</name>
    <dbReference type="NCBI Taxonomy" id="109895"/>
    <lineage>
        <taxon>Eukaryota</taxon>
        <taxon>Fungi</taxon>
        <taxon>Fungi incertae sedis</taxon>
        <taxon>Chytridiomycota</taxon>
        <taxon>Chytridiomycota incertae sedis</taxon>
        <taxon>Chytridiomycetes</taxon>
        <taxon>Spizellomycetales</taxon>
        <taxon>Powellomycetaceae</taxon>
        <taxon>Powellomyces</taxon>
    </lineage>
</organism>
<comment type="subcellular location">
    <subcellularLocation>
        <location evidence="2">Chromosome</location>
    </subcellularLocation>
    <subcellularLocation>
        <location evidence="1">Nucleus</location>
    </subcellularLocation>
</comment>
<evidence type="ECO:0000313" key="15">
    <source>
        <dbReference type="Proteomes" id="UP000318582"/>
    </source>
</evidence>
<dbReference type="SUPFAM" id="SSF48334">
    <property type="entry name" value="DNA repair protein MutS, domain III"/>
    <property type="match status" value="1"/>
</dbReference>
<protein>
    <recommendedName>
        <fullName evidence="10">DNA mismatch repair protein MSH5</fullName>
    </recommendedName>
    <alternativeName>
        <fullName evidence="11">MutS protein homolog 5</fullName>
    </alternativeName>
</protein>
<dbReference type="GO" id="GO:0005634">
    <property type="term" value="C:nucleus"/>
    <property type="evidence" value="ECO:0007669"/>
    <property type="project" value="UniProtKB-SubCell"/>
</dbReference>
<evidence type="ECO:0000256" key="2">
    <source>
        <dbReference type="ARBA" id="ARBA00004286"/>
    </source>
</evidence>
<dbReference type="CDD" id="cd03281">
    <property type="entry name" value="ABC_MSH5_euk"/>
    <property type="match status" value="1"/>
</dbReference>
<keyword evidence="8" id="KW-0539">Nucleus</keyword>
<keyword evidence="5" id="KW-0547">Nucleotide-binding</keyword>
<feature type="domain" description="DNA mismatch repair proteins mutS family" evidence="13">
    <location>
        <begin position="694"/>
        <end position="710"/>
    </location>
</feature>
<dbReference type="InterPro" id="IPR036187">
    <property type="entry name" value="DNA_mismatch_repair_MutS_sf"/>
</dbReference>
<comment type="caution">
    <text evidence="14">The sequence shown here is derived from an EMBL/GenBank/DDBJ whole genome shotgun (WGS) entry which is preliminary data.</text>
</comment>
<keyword evidence="4" id="KW-0158">Chromosome</keyword>
<keyword evidence="9" id="KW-0469">Meiosis</keyword>
<dbReference type="InterPro" id="IPR045076">
    <property type="entry name" value="MutS"/>
</dbReference>
<dbReference type="InterPro" id="IPR007696">
    <property type="entry name" value="DNA_mismatch_repair_MutS_core"/>
</dbReference>
<dbReference type="GO" id="GO:0005524">
    <property type="term" value="F:ATP binding"/>
    <property type="evidence" value="ECO:0007669"/>
    <property type="project" value="UniProtKB-KW"/>
</dbReference>
<dbReference type="STRING" id="109895.A0A507DXQ9"/>
<comment type="similarity">
    <text evidence="3">Belongs to the DNA mismatch repair MutS family.</text>
</comment>
<keyword evidence="15" id="KW-1185">Reference proteome</keyword>
<dbReference type="EMBL" id="QEAQ01000097">
    <property type="protein sequence ID" value="TPX55748.1"/>
    <property type="molecule type" value="Genomic_DNA"/>
</dbReference>
<feature type="compositionally biased region" description="Polar residues" evidence="12">
    <location>
        <begin position="15"/>
        <end position="24"/>
    </location>
</feature>